<gene>
    <name evidence="2" type="ORF">UREG_02528</name>
</gene>
<dbReference type="GeneID" id="8443216"/>
<evidence type="ECO:0000256" key="1">
    <source>
        <dbReference type="SAM" id="MobiDB-lite"/>
    </source>
</evidence>
<dbReference type="InParanoid" id="C4JGL6"/>
<dbReference type="STRING" id="336963.C4JGL6"/>
<organism evidence="2 3">
    <name type="scientific">Uncinocarpus reesii (strain UAMH 1704)</name>
    <dbReference type="NCBI Taxonomy" id="336963"/>
    <lineage>
        <taxon>Eukaryota</taxon>
        <taxon>Fungi</taxon>
        <taxon>Dikarya</taxon>
        <taxon>Ascomycota</taxon>
        <taxon>Pezizomycotina</taxon>
        <taxon>Eurotiomycetes</taxon>
        <taxon>Eurotiomycetidae</taxon>
        <taxon>Onygenales</taxon>
        <taxon>Onygenaceae</taxon>
        <taxon>Uncinocarpus</taxon>
    </lineage>
</organism>
<proteinExistence type="predicted"/>
<dbReference type="KEGG" id="ure:UREG_02528"/>
<reference evidence="3" key="1">
    <citation type="journal article" date="2009" name="Genome Res.">
        <title>Comparative genomic analyses of the human fungal pathogens Coccidioides and their relatives.</title>
        <authorList>
            <person name="Sharpton T.J."/>
            <person name="Stajich J.E."/>
            <person name="Rounsley S.D."/>
            <person name="Gardner M.J."/>
            <person name="Wortman J.R."/>
            <person name="Jordar V.S."/>
            <person name="Maiti R."/>
            <person name="Kodira C.D."/>
            <person name="Neafsey D.E."/>
            <person name="Zeng Q."/>
            <person name="Hung C.-Y."/>
            <person name="McMahan C."/>
            <person name="Muszewska A."/>
            <person name="Grynberg M."/>
            <person name="Mandel M.A."/>
            <person name="Kellner E.M."/>
            <person name="Barker B.M."/>
            <person name="Galgiani J.N."/>
            <person name="Orbach M.J."/>
            <person name="Kirkland T.N."/>
            <person name="Cole G.T."/>
            <person name="Henn M.R."/>
            <person name="Birren B.W."/>
            <person name="Taylor J.W."/>
        </authorList>
    </citation>
    <scope>NUCLEOTIDE SEQUENCE [LARGE SCALE GENOMIC DNA]</scope>
    <source>
        <strain evidence="3">UAMH 1704</strain>
    </source>
</reference>
<dbReference type="eggNOG" id="ENOG502T5I2">
    <property type="taxonomic scope" value="Eukaryota"/>
</dbReference>
<dbReference type="Proteomes" id="UP000002058">
    <property type="component" value="Unassembled WGS sequence"/>
</dbReference>
<keyword evidence="3" id="KW-1185">Reference proteome</keyword>
<dbReference type="HOGENOM" id="CLU_1240947_0_0_1"/>
<evidence type="ECO:0000313" key="2">
    <source>
        <dbReference type="EMBL" id="EEP77679.1"/>
    </source>
</evidence>
<sequence>MTFGITTNLRLVRFVLRNAACGRPSTRVEVIYCGQQTTTFAFLIMVKLPRRWKVKAGQWLNLWIPTASKPSGDESVRSQGKLLKPRTLARPPKTSAPQHLSPEAGTEREKVHEVPVGPPNPPAVERLAKKDARNRHPTFYDKNGRLIAPAQCLDAAVEDGTNTVFMEFKAKPERGGRRNGRRAGLAVQHLINDKFSSKNRYLVSRLIFPPGPCKTSSLDNPGS</sequence>
<feature type="region of interest" description="Disordered" evidence="1">
    <location>
        <begin position="69"/>
        <end position="123"/>
    </location>
</feature>
<dbReference type="VEuPathDB" id="FungiDB:UREG_02528"/>
<dbReference type="EMBL" id="CH476615">
    <property type="protein sequence ID" value="EEP77679.1"/>
    <property type="molecule type" value="Genomic_DNA"/>
</dbReference>
<dbReference type="OrthoDB" id="4227485at2759"/>
<evidence type="ECO:0000313" key="3">
    <source>
        <dbReference type="Proteomes" id="UP000002058"/>
    </source>
</evidence>
<dbReference type="AlphaFoldDB" id="C4JGL6"/>
<name>C4JGL6_UNCRE</name>
<accession>C4JGL6</accession>
<protein>
    <submittedName>
        <fullName evidence="2">Uncharacterized protein</fullName>
    </submittedName>
</protein>
<dbReference type="RefSeq" id="XP_002543012.1">
    <property type="nucleotide sequence ID" value="XM_002542966.1"/>
</dbReference>